<name>A0ACC6TMA6_9CREN</name>
<reference evidence="1" key="1">
    <citation type="submission" date="2024-07" db="EMBL/GenBank/DDBJ databases">
        <title>Metagenome and Metagenome-Assembled Genomes of Archaea from a hot spring from the geothermal field of Los Azufres, Mexico.</title>
        <authorList>
            <person name="Marin-Paredes R."/>
            <person name="Martinez-Romero E."/>
            <person name="Servin-Garciduenas L.E."/>
        </authorList>
    </citation>
    <scope>NUCLEOTIDE SEQUENCE</scope>
    <source>
        <strain evidence="1">AZ1-454</strain>
    </source>
</reference>
<protein>
    <submittedName>
        <fullName evidence="1">SAM-dependent methyltransferase</fullName>
    </submittedName>
</protein>
<dbReference type="Proteomes" id="UP000053480">
    <property type="component" value="Unassembled WGS sequence"/>
</dbReference>
<proteinExistence type="predicted"/>
<dbReference type="EMBL" id="JZWS03000001">
    <property type="protein sequence ID" value="MEW9490952.1"/>
    <property type="molecule type" value="Genomic_DNA"/>
</dbReference>
<gene>
    <name evidence="1" type="ORF">TQ35_0001935</name>
</gene>
<evidence type="ECO:0000313" key="1">
    <source>
        <dbReference type="EMBL" id="MEW9490952.1"/>
    </source>
</evidence>
<evidence type="ECO:0000313" key="2">
    <source>
        <dbReference type="Proteomes" id="UP000053480"/>
    </source>
</evidence>
<accession>A0ACC6TMA6</accession>
<sequence length="358" mass="40298">MELDYDEFVMEDLKEVYGDYLKDFLEALSRPNPRLYLRVNTLKTTREELLERLPQFKPDEDFPEAIYVPVTGPNKLEMRDSYVVVDKKTAESVMLGANVYRPGVKKIVAKGKEVSVVSENGVLVGEGVLVNSPTGIVVEVTRSLYSSVKVGELSEVKEGLVYSQGKASMHVAKLLDPQPGETIVDMTASPGGKLTHVYQLEPRVRLIGLDHSEKKVERMRRLLTVMGVKAELYVKDSRYAKDLGFKDVDKVLIDPPCSALGVRPKVYDRKTKRDIMVLHDYQKQFLNSAYEILKKGGVVIYSTCTVTTWENEKVIEHPGFEVEFALRLHPHLQETTGFFIAKLIKNSDADSILSGQEA</sequence>
<comment type="caution">
    <text evidence="1">The sequence shown here is derived from an EMBL/GenBank/DDBJ whole genome shotgun (WGS) entry which is preliminary data.</text>
</comment>
<keyword evidence="1" id="KW-0489">Methyltransferase</keyword>
<organism evidence="1 2">
    <name type="scientific">Candidatus Aramenus sulfurataquae</name>
    <dbReference type="NCBI Taxonomy" id="1326980"/>
    <lineage>
        <taxon>Archaea</taxon>
        <taxon>Thermoproteota</taxon>
        <taxon>Thermoprotei</taxon>
        <taxon>Sulfolobales</taxon>
        <taxon>Sulfolobaceae</taxon>
        <taxon>Candidatus Aramenus</taxon>
    </lineage>
</organism>
<keyword evidence="1" id="KW-0808">Transferase</keyword>